<dbReference type="EC" id="2.7.-.-" evidence="4"/>
<accession>A0A420H7G0</accession>
<dbReference type="SUPFAM" id="SSF56104">
    <property type="entry name" value="SAICAR synthase-like"/>
    <property type="match status" value="1"/>
</dbReference>
<dbReference type="Pfam" id="PF03770">
    <property type="entry name" value="IPK"/>
    <property type="match status" value="1"/>
</dbReference>
<reference evidence="6 7" key="1">
    <citation type="journal article" date="2018" name="BMC Genomics">
        <title>Comparative genome analyses reveal sequence features reflecting distinct modes of host-adaptation between dicot and monocot powdery mildew.</title>
        <authorList>
            <person name="Wu Y."/>
            <person name="Ma X."/>
            <person name="Pan Z."/>
            <person name="Kale S.D."/>
            <person name="Song Y."/>
            <person name="King H."/>
            <person name="Zhang Q."/>
            <person name="Presley C."/>
            <person name="Deng X."/>
            <person name="Wei C.I."/>
            <person name="Xiao S."/>
        </authorList>
    </citation>
    <scope>NUCLEOTIDE SEQUENCE [LARGE SCALE GENOMIC DNA]</scope>
    <source>
        <strain evidence="6">UMSG2</strain>
    </source>
</reference>
<proteinExistence type="inferred from homology"/>
<dbReference type="STRING" id="212602.A0A420H7G0"/>
<keyword evidence="7" id="KW-1185">Reference proteome</keyword>
<evidence type="ECO:0000313" key="6">
    <source>
        <dbReference type="EMBL" id="RKF53375.1"/>
    </source>
</evidence>
<dbReference type="Gene3D" id="3.30.470.160">
    <property type="entry name" value="Inositol polyphosphate kinase"/>
    <property type="match status" value="1"/>
</dbReference>
<dbReference type="EMBL" id="MCFK01010597">
    <property type="protein sequence ID" value="RKF53375.1"/>
    <property type="molecule type" value="Genomic_DNA"/>
</dbReference>
<dbReference type="GO" id="GO:0008440">
    <property type="term" value="F:inositol-1,4,5-trisphosphate 3-kinase activity"/>
    <property type="evidence" value="ECO:0007669"/>
    <property type="project" value="TreeGrafter"/>
</dbReference>
<comment type="caution">
    <text evidence="6">The sequence shown here is derived from an EMBL/GenBank/DDBJ whole genome shotgun (WGS) entry which is preliminary data.</text>
</comment>
<dbReference type="PANTHER" id="PTHR12400">
    <property type="entry name" value="INOSITOL POLYPHOSPHATE KINASE"/>
    <property type="match status" value="1"/>
</dbReference>
<organism evidence="6 7">
    <name type="scientific">Erysiphe neolycopersici</name>
    <dbReference type="NCBI Taxonomy" id="212602"/>
    <lineage>
        <taxon>Eukaryota</taxon>
        <taxon>Fungi</taxon>
        <taxon>Dikarya</taxon>
        <taxon>Ascomycota</taxon>
        <taxon>Pezizomycotina</taxon>
        <taxon>Leotiomycetes</taxon>
        <taxon>Erysiphales</taxon>
        <taxon>Erysiphaceae</taxon>
        <taxon>Erysiphe</taxon>
    </lineage>
</organism>
<evidence type="ECO:0000256" key="4">
    <source>
        <dbReference type="RuleBase" id="RU363090"/>
    </source>
</evidence>
<sequence>MNCSINFTKFLTKHASRSRNSEDDEDSGEEKISSAIFLPHQVAQEATRGHGERLDPITNFSSKEISSSEEWLEEHILSRKNSETYSHQSKTARSLFNNAESSLEISTDENDNLTNTHGKLEMRINTRDDQLFEKGTKSQIQFEEVTPNGSPNIFFPRIEETSKSYTDPQPVMKKPLEAIELIPYSHQVGGHTTLWRFSKRAVCKQLNNRENEFYEKIEQRHPQLLRFLPRYIGVLNVTFERQNRNKNPRKEVQESLVESLDSKQYNSVQVTHKQEIRPVFKNGNHLENNISEHKRAKSQSCIFDHLQPVPTVTFADNRHIIPTSILKPQPVFCQNQSRSYSASSTFSQTIDHGLNDDRRISLNLPRDSSEPNPWGKTFVNKVLREDVFREVFLQKPVAIRHKKSAANRSSAYCSSNFLRSSNSELNLQTAHQGEHYNEFPLQLNADVSREHFVPKESMADIDNCTLKDSNKKFCDEISANDRIGRSAQEPKAICARLSKSGKLQRRYSSGGLRRRPAEVADGRGSLNYYEEADDTVPESNSEEIHSIEPEPANRNTYFSKTKNAQVVLEKINSAMEENYSSTGLSKSLERSFTAERNSASNSSNSQIDIPRPVNPKEARAQPGSRVEYFLLIEDLTAGMKRPCVMDLKMGTRQYGVDSDLKKQESQRQKCAATTSRRFGVRVCGLQVWDVYLQDYIFEDKYYGRNLKNGEDFQKALTRFLYDGLDYYSVLRHIPSIIEKLSELEVLIRGLTGYRFYGTSLLMFYDGATEEGYSSDSTVTEKDDRSTSRGIDFKIADFANCVTQEDFERQRSCPPKHPKKPDLGFLRGLKTLKRYFLAIEREARKEKGYTTFQNTRTGKEFNYLDESDEGYVSY</sequence>
<name>A0A420H7G0_9PEZI</name>
<keyword evidence="2 4" id="KW-0808">Transferase</keyword>
<dbReference type="GO" id="GO:0032958">
    <property type="term" value="P:inositol phosphate biosynthetic process"/>
    <property type="evidence" value="ECO:0007669"/>
    <property type="project" value="InterPro"/>
</dbReference>
<keyword evidence="3 4" id="KW-0418">Kinase</keyword>
<dbReference type="GO" id="GO:0005634">
    <property type="term" value="C:nucleus"/>
    <property type="evidence" value="ECO:0007669"/>
    <property type="project" value="TreeGrafter"/>
</dbReference>
<dbReference type="GO" id="GO:0000824">
    <property type="term" value="F:inositol-1,4,5,6-tetrakisphosphate 3-kinase activity"/>
    <property type="evidence" value="ECO:0007669"/>
    <property type="project" value="TreeGrafter"/>
</dbReference>
<evidence type="ECO:0000256" key="2">
    <source>
        <dbReference type="ARBA" id="ARBA00022679"/>
    </source>
</evidence>
<protein>
    <recommendedName>
        <fullName evidence="4">Kinase</fullName>
        <ecNumber evidence="4">2.7.-.-</ecNumber>
    </recommendedName>
</protein>
<dbReference type="Proteomes" id="UP000286134">
    <property type="component" value="Unassembled WGS sequence"/>
</dbReference>
<dbReference type="InterPro" id="IPR005522">
    <property type="entry name" value="IPK"/>
</dbReference>
<feature type="region of interest" description="Disordered" evidence="5">
    <location>
        <begin position="590"/>
        <end position="620"/>
    </location>
</feature>
<dbReference type="PANTHER" id="PTHR12400:SF21">
    <property type="entry name" value="KINASE"/>
    <property type="match status" value="1"/>
</dbReference>
<evidence type="ECO:0000313" key="7">
    <source>
        <dbReference type="Proteomes" id="UP000286134"/>
    </source>
</evidence>
<evidence type="ECO:0000256" key="3">
    <source>
        <dbReference type="ARBA" id="ARBA00022777"/>
    </source>
</evidence>
<dbReference type="GO" id="GO:0005737">
    <property type="term" value="C:cytoplasm"/>
    <property type="evidence" value="ECO:0007669"/>
    <property type="project" value="TreeGrafter"/>
</dbReference>
<dbReference type="OrthoDB" id="2573163at2759"/>
<gene>
    <name evidence="6" type="ORF">OnM2_105007</name>
</gene>
<dbReference type="GO" id="GO:0046854">
    <property type="term" value="P:phosphatidylinositol phosphate biosynthetic process"/>
    <property type="evidence" value="ECO:0007669"/>
    <property type="project" value="TreeGrafter"/>
</dbReference>
<dbReference type="AlphaFoldDB" id="A0A420H7G0"/>
<feature type="region of interest" description="Disordered" evidence="5">
    <location>
        <begin position="14"/>
        <end position="33"/>
    </location>
</feature>
<comment type="similarity">
    <text evidence="1 4">Belongs to the inositol phosphokinase (IPK) family.</text>
</comment>
<dbReference type="InterPro" id="IPR038286">
    <property type="entry name" value="IPK_sf"/>
</dbReference>
<evidence type="ECO:0000256" key="5">
    <source>
        <dbReference type="SAM" id="MobiDB-lite"/>
    </source>
</evidence>
<evidence type="ECO:0000256" key="1">
    <source>
        <dbReference type="ARBA" id="ARBA00007374"/>
    </source>
</evidence>